<dbReference type="RefSeq" id="XP_027070712.2">
    <property type="nucleotide sequence ID" value="XM_027214911.2"/>
</dbReference>
<evidence type="ECO:0000256" key="4">
    <source>
        <dbReference type="ARBA" id="ARBA00023015"/>
    </source>
</evidence>
<dbReference type="InterPro" id="IPR039218">
    <property type="entry name" value="REM_fam"/>
</dbReference>
<dbReference type="OrthoDB" id="676203at2759"/>
<keyword evidence="7" id="KW-0539">Nucleus</keyword>
<evidence type="ECO:0000256" key="2">
    <source>
        <dbReference type="ARBA" id="ARBA00022737"/>
    </source>
</evidence>
<gene>
    <name evidence="11" type="primary">LOC113695764</name>
</gene>
<dbReference type="Gene3D" id="2.40.330.10">
    <property type="entry name" value="DNA-binding pseudobarrel domain"/>
    <property type="match status" value="1"/>
</dbReference>
<proteinExistence type="predicted"/>
<dbReference type="InterPro" id="IPR003340">
    <property type="entry name" value="B3_DNA-bd"/>
</dbReference>
<evidence type="ECO:0000256" key="8">
    <source>
        <dbReference type="PROSITE-ProRule" id="PRU00657"/>
    </source>
</evidence>
<dbReference type="Pfam" id="PF03368">
    <property type="entry name" value="Dicer_dimer"/>
    <property type="match status" value="1"/>
</dbReference>
<dbReference type="PANTHER" id="PTHR31674">
    <property type="entry name" value="B3 DOMAIN-CONTAINING PROTEIN REM-LIKE 3-RELATED"/>
    <property type="match status" value="1"/>
</dbReference>
<reference evidence="10" key="1">
    <citation type="journal article" date="2025" name="Foods">
        <title>Unveiling the Microbial Signatures of Arabica Coffee Cherries: Insights into Ripeness Specific Diversity, Functional Traits, and Implications for Quality and Safety.</title>
        <authorList>
            <consortium name="RefSeq"/>
            <person name="Tenea G.N."/>
            <person name="Cifuentes V."/>
            <person name="Reyes P."/>
            <person name="Cevallos-Vallejos M."/>
        </authorList>
    </citation>
    <scope>NUCLEOTIDE SEQUENCE [LARGE SCALE GENOMIC DNA]</scope>
</reference>
<evidence type="ECO:0000313" key="10">
    <source>
        <dbReference type="Proteomes" id="UP001652660"/>
    </source>
</evidence>
<keyword evidence="8" id="KW-0694">RNA-binding</keyword>
<protein>
    <recommendedName>
        <fullName evidence="9">Dicer dsRNA-binding fold domain-containing protein</fullName>
    </recommendedName>
</protein>
<keyword evidence="3" id="KW-0378">Hydrolase</keyword>
<name>A0A6P6SY33_COFAR</name>
<accession>A0A6P6SY33</accession>
<keyword evidence="6" id="KW-0804">Transcription</keyword>
<evidence type="ECO:0000259" key="9">
    <source>
        <dbReference type="PROSITE" id="PS51327"/>
    </source>
</evidence>
<evidence type="ECO:0000256" key="3">
    <source>
        <dbReference type="ARBA" id="ARBA00022801"/>
    </source>
</evidence>
<reference evidence="11" key="2">
    <citation type="submission" date="2025-08" db="UniProtKB">
        <authorList>
            <consortium name="RefSeq"/>
        </authorList>
    </citation>
    <scope>IDENTIFICATION</scope>
    <source>
        <tissue evidence="11">Leaves</tissue>
    </source>
</reference>
<dbReference type="GO" id="GO:0005634">
    <property type="term" value="C:nucleus"/>
    <property type="evidence" value="ECO:0007669"/>
    <property type="project" value="UniProtKB-SubCell"/>
</dbReference>
<keyword evidence="10" id="KW-1185">Reference proteome</keyword>
<evidence type="ECO:0000313" key="11">
    <source>
        <dbReference type="RefSeq" id="XP_027070712.2"/>
    </source>
</evidence>
<dbReference type="PANTHER" id="PTHR31674:SF62">
    <property type="entry name" value="B3 DOMAIN-CONTAINING PROTEIN REM14-RELATED"/>
    <property type="match status" value="1"/>
</dbReference>
<sequence>MTGALCRNTLLSKQLVCLESCKKLHQMGALTDHLLPISEKPSQNLSLSSPTGFSSNLFCYPCIAETYTPTFTNCSHSYIYYFYFVNSRDFMDETSIISVDSSHAISNAPQTYCFLITCKNRGQSLPVEFQILLAQHDDNTITFRHALHRWNISVRNNYFEEGWIEFYQDNIIKQHDMLLLRHGGYLIFDIIHFCELKKQVYLRWTVSLPDLFHQQSSIDPAFLSLHRQTVSSSLSPNFYQDLSNSICFYQPFDSAYPNSLKLPRFVHHFLNAERTPTIVLKTGHNITEVGIKANRLKRNWRKFVLDHHLQHNDTLVFIPESQANFAVLIFDSNGVERFFLGTIFSRCIFMVDEYPLTYLMLNQMYN</sequence>
<dbReference type="Proteomes" id="UP001652660">
    <property type="component" value="Chromosome 6e"/>
</dbReference>
<dbReference type="PROSITE" id="PS51327">
    <property type="entry name" value="DICER_DSRBF"/>
    <property type="match status" value="1"/>
</dbReference>
<evidence type="ECO:0000256" key="5">
    <source>
        <dbReference type="ARBA" id="ARBA00023125"/>
    </source>
</evidence>
<keyword evidence="4" id="KW-0805">Transcription regulation</keyword>
<dbReference type="CDD" id="cd10017">
    <property type="entry name" value="B3_DNA"/>
    <property type="match status" value="1"/>
</dbReference>
<dbReference type="GeneID" id="113695764"/>
<keyword evidence="2" id="KW-0677">Repeat</keyword>
<dbReference type="InterPro" id="IPR015300">
    <property type="entry name" value="DNA-bd_pseudobarrel_sf"/>
</dbReference>
<evidence type="ECO:0000256" key="1">
    <source>
        <dbReference type="ARBA" id="ARBA00004123"/>
    </source>
</evidence>
<dbReference type="SUPFAM" id="SSF101936">
    <property type="entry name" value="DNA-binding pseudobarrel domain"/>
    <property type="match status" value="2"/>
</dbReference>
<evidence type="ECO:0000256" key="6">
    <source>
        <dbReference type="ARBA" id="ARBA00023163"/>
    </source>
</evidence>
<dbReference type="AlphaFoldDB" id="A0A6P6SY33"/>
<evidence type="ECO:0000256" key="7">
    <source>
        <dbReference type="ARBA" id="ARBA00023242"/>
    </source>
</evidence>
<feature type="domain" description="Dicer dsRNA-binding fold" evidence="9">
    <location>
        <begin position="1"/>
        <end position="44"/>
    </location>
</feature>
<keyword evidence="5" id="KW-0238">DNA-binding</keyword>
<comment type="subcellular location">
    <subcellularLocation>
        <location evidence="1">Nucleus</location>
    </subcellularLocation>
</comment>
<dbReference type="Gene3D" id="3.30.160.380">
    <property type="entry name" value="Dicer dimerisation domain"/>
    <property type="match status" value="1"/>
</dbReference>
<dbReference type="InterPro" id="IPR038248">
    <property type="entry name" value="Dicer_dimer_sf"/>
</dbReference>
<dbReference type="GO" id="GO:0003677">
    <property type="term" value="F:DNA binding"/>
    <property type="evidence" value="ECO:0007669"/>
    <property type="project" value="UniProtKB-KW"/>
</dbReference>
<dbReference type="InterPro" id="IPR005034">
    <property type="entry name" value="Dicer_dimerisation"/>
</dbReference>
<organism evidence="10 11">
    <name type="scientific">Coffea arabica</name>
    <name type="common">Arabian coffee</name>
    <dbReference type="NCBI Taxonomy" id="13443"/>
    <lineage>
        <taxon>Eukaryota</taxon>
        <taxon>Viridiplantae</taxon>
        <taxon>Streptophyta</taxon>
        <taxon>Embryophyta</taxon>
        <taxon>Tracheophyta</taxon>
        <taxon>Spermatophyta</taxon>
        <taxon>Magnoliopsida</taxon>
        <taxon>eudicotyledons</taxon>
        <taxon>Gunneridae</taxon>
        <taxon>Pentapetalae</taxon>
        <taxon>asterids</taxon>
        <taxon>lamiids</taxon>
        <taxon>Gentianales</taxon>
        <taxon>Rubiaceae</taxon>
        <taxon>Ixoroideae</taxon>
        <taxon>Gardenieae complex</taxon>
        <taxon>Bertiereae - Coffeeae clade</taxon>
        <taxon>Coffeeae</taxon>
        <taxon>Coffea</taxon>
    </lineage>
</organism>